<evidence type="ECO:0000256" key="4">
    <source>
        <dbReference type="RuleBase" id="RU361176"/>
    </source>
</evidence>
<gene>
    <name evidence="8" type="ORF">MCC10102_1836</name>
</gene>
<dbReference type="PROSITE" id="PS51782">
    <property type="entry name" value="LYSM"/>
    <property type="match status" value="1"/>
</dbReference>
<dbReference type="Proteomes" id="UP000292692">
    <property type="component" value="Unassembled WGS sequence"/>
</dbReference>
<dbReference type="CDD" id="cd00599">
    <property type="entry name" value="GH25_muramidase"/>
    <property type="match status" value="1"/>
</dbReference>
<evidence type="ECO:0000256" key="3">
    <source>
        <dbReference type="ARBA" id="ARBA00023295"/>
    </source>
</evidence>
<proteinExistence type="inferred from homology"/>
<dbReference type="SMART" id="SM00641">
    <property type="entry name" value="Glyco_25"/>
    <property type="match status" value="1"/>
</dbReference>
<comment type="catalytic activity">
    <reaction evidence="4">
        <text>Hydrolysis of (1-&gt;4)-beta-linkages between N-acetylmuramic acid and N-acetyl-D-glucosamine residues in a peptidoglycan and between N-acetyl-D-glucosamine residues in chitodextrins.</text>
        <dbReference type="EC" id="3.2.1.17"/>
    </reaction>
</comment>
<dbReference type="EC" id="3.2.1.17" evidence="4"/>
<keyword evidence="3 4" id="KW-0326">Glycosidase</keyword>
<dbReference type="RefSeq" id="WP_131224442.1">
    <property type="nucleotide sequence ID" value="NZ_SHSV01000032.1"/>
</dbReference>
<dbReference type="InterPro" id="IPR013168">
    <property type="entry name" value="Cpl_7_lyso_C"/>
</dbReference>
<dbReference type="Pfam" id="PF01476">
    <property type="entry name" value="LysM"/>
    <property type="match status" value="2"/>
</dbReference>
<dbReference type="PROSITE" id="PS51904">
    <property type="entry name" value="GLYCOSYL_HYDROL_F25_2"/>
    <property type="match status" value="1"/>
</dbReference>
<dbReference type="InterPro" id="IPR008270">
    <property type="entry name" value="Glyco_hydro_25_AS"/>
</dbReference>
<dbReference type="EMBL" id="SHSV01000032">
    <property type="protein sequence ID" value="TCF43353.1"/>
    <property type="molecule type" value="Genomic_DNA"/>
</dbReference>
<evidence type="ECO:0000313" key="9">
    <source>
        <dbReference type="Proteomes" id="UP000292692"/>
    </source>
</evidence>
<evidence type="ECO:0000259" key="7">
    <source>
        <dbReference type="PROSITE" id="PS51782"/>
    </source>
</evidence>
<comment type="caution">
    <text evidence="8">The sequence shown here is derived from an EMBL/GenBank/DDBJ whole genome shotgun (WGS) entry which is preliminary data.</text>
</comment>
<dbReference type="GO" id="GO:0016052">
    <property type="term" value="P:carbohydrate catabolic process"/>
    <property type="evidence" value="ECO:0007669"/>
    <property type="project" value="TreeGrafter"/>
</dbReference>
<evidence type="ECO:0000256" key="1">
    <source>
        <dbReference type="ARBA" id="ARBA00010646"/>
    </source>
</evidence>
<dbReference type="InterPro" id="IPR017853">
    <property type="entry name" value="GH"/>
</dbReference>
<dbReference type="PANTHER" id="PTHR34135:SF2">
    <property type="entry name" value="LYSOZYME"/>
    <property type="match status" value="1"/>
</dbReference>
<feature type="region of interest" description="Disordered" evidence="5">
    <location>
        <begin position="237"/>
        <end position="258"/>
    </location>
</feature>
<dbReference type="SMART" id="SM00257">
    <property type="entry name" value="LysM"/>
    <property type="match status" value="1"/>
</dbReference>
<dbReference type="Pfam" id="PF01183">
    <property type="entry name" value="Glyco_hydro_25"/>
    <property type="match status" value="1"/>
</dbReference>
<dbReference type="GO" id="GO:0003796">
    <property type="term" value="F:lysozyme activity"/>
    <property type="evidence" value="ECO:0007669"/>
    <property type="project" value="UniProtKB-EC"/>
</dbReference>
<protein>
    <recommendedName>
        <fullName evidence="4">Lysozyme</fullName>
        <ecNumber evidence="4">3.2.1.17</ecNumber>
    </recommendedName>
</protein>
<sequence>MLAAVLTAMALVFAQGVAFADSGMDVSKWQGCVGSGQAATAKASGVNFGFVKVTEGNGYTDSVADCTMQSLKANGIRRGVYHFARPDLGNSPEAEADWFVSQTRGYMHDGVIPVLDWEPSGSYKTWSWWALRWLQRVEAAWGVKPMIYTSASVIQMTDWTSVANGNYGLWVAGYPRGYAGETLRDPGAVPYSVSPWPFAAAWQYSSSGNVPGIGSRIDVNWFYGDAGTWARYAGSKAGSAANPATPSPTPQQGAPVGDAQSLATAVIRGDYGNDPTRRQLLGNRYAEVMAIVNQRLRGNGGTGNGTGYWVVQRGEYLSLIGARTGVPWTTIAALNGIRSPYVIYPGQKLSLGGANGNSAANTGRRSVVITAGDCLWNHFGADSARVAAANGISNPNLVRAGTVIHY</sequence>
<reference evidence="8 9" key="1">
    <citation type="journal article" date="2018" name="Sci. Rep.">
        <title>Genomic diversity and distribution of Bifidobacterium longum subsp. longum across the human lifespan.</title>
        <authorList>
            <person name="Odamaki T."/>
            <person name="Bottacini F."/>
            <person name="Kato K."/>
            <person name="Mitsuyama E."/>
            <person name="Yoshida K."/>
            <person name="Horigome A."/>
            <person name="Xiao J.Z."/>
            <person name="van Sinderen D."/>
        </authorList>
    </citation>
    <scope>NUCLEOTIDE SEQUENCE [LARGE SCALE GENOMIC DNA]</scope>
    <source>
        <strain evidence="8 9">MCC10102</strain>
    </source>
</reference>
<evidence type="ECO:0000256" key="6">
    <source>
        <dbReference type="SAM" id="SignalP"/>
    </source>
</evidence>
<dbReference type="InterPro" id="IPR018392">
    <property type="entry name" value="LysM"/>
</dbReference>
<dbReference type="SUPFAM" id="SSF51445">
    <property type="entry name" value="(Trans)glycosidases"/>
    <property type="match status" value="1"/>
</dbReference>
<dbReference type="PROSITE" id="PS00953">
    <property type="entry name" value="GLYCOSYL_HYDROL_F25_1"/>
    <property type="match status" value="1"/>
</dbReference>
<dbReference type="PANTHER" id="PTHR34135">
    <property type="entry name" value="LYSOZYME"/>
    <property type="match status" value="1"/>
</dbReference>
<feature type="chain" id="PRO_5020808580" description="Lysozyme" evidence="6">
    <location>
        <begin position="21"/>
        <end position="406"/>
    </location>
</feature>
<evidence type="ECO:0000313" key="8">
    <source>
        <dbReference type="EMBL" id="TCF43353.1"/>
    </source>
</evidence>
<dbReference type="GO" id="GO:0009253">
    <property type="term" value="P:peptidoglycan catabolic process"/>
    <property type="evidence" value="ECO:0007669"/>
    <property type="project" value="InterPro"/>
</dbReference>
<evidence type="ECO:0000256" key="5">
    <source>
        <dbReference type="SAM" id="MobiDB-lite"/>
    </source>
</evidence>
<comment type="similarity">
    <text evidence="1 4">Belongs to the glycosyl hydrolase 25 family.</text>
</comment>
<evidence type="ECO:0000256" key="2">
    <source>
        <dbReference type="ARBA" id="ARBA00022801"/>
    </source>
</evidence>
<keyword evidence="6" id="KW-0732">Signal</keyword>
<name>A0A4R0USW4_BIFLL</name>
<dbReference type="Gene3D" id="3.20.20.80">
    <property type="entry name" value="Glycosidases"/>
    <property type="match status" value="1"/>
</dbReference>
<keyword evidence="2 4" id="KW-0378">Hydrolase</keyword>
<dbReference type="GO" id="GO:0016998">
    <property type="term" value="P:cell wall macromolecule catabolic process"/>
    <property type="evidence" value="ECO:0007669"/>
    <property type="project" value="InterPro"/>
</dbReference>
<dbReference type="SUPFAM" id="SSF54106">
    <property type="entry name" value="LysM domain"/>
    <property type="match status" value="1"/>
</dbReference>
<feature type="domain" description="LysM" evidence="7">
    <location>
        <begin position="307"/>
        <end position="351"/>
    </location>
</feature>
<feature type="signal peptide" evidence="6">
    <location>
        <begin position="1"/>
        <end position="20"/>
    </location>
</feature>
<accession>A0A4R0USW4</accession>
<dbReference type="Gene3D" id="3.10.350.10">
    <property type="entry name" value="LysM domain"/>
    <property type="match status" value="1"/>
</dbReference>
<dbReference type="InterPro" id="IPR036779">
    <property type="entry name" value="LysM_dom_sf"/>
</dbReference>
<dbReference type="CDD" id="cd00118">
    <property type="entry name" value="LysM"/>
    <property type="match status" value="1"/>
</dbReference>
<organism evidence="8 9">
    <name type="scientific">Bifidobacterium longum subsp. longum</name>
    <dbReference type="NCBI Taxonomy" id="1679"/>
    <lineage>
        <taxon>Bacteria</taxon>
        <taxon>Bacillati</taxon>
        <taxon>Actinomycetota</taxon>
        <taxon>Actinomycetes</taxon>
        <taxon>Bifidobacteriales</taxon>
        <taxon>Bifidobacteriaceae</taxon>
        <taxon>Bifidobacterium</taxon>
    </lineage>
</organism>
<dbReference type="InterPro" id="IPR018077">
    <property type="entry name" value="Glyco_hydro_fam25_subgr"/>
</dbReference>
<dbReference type="Pfam" id="PF08230">
    <property type="entry name" value="CW_7"/>
    <property type="match status" value="1"/>
</dbReference>
<dbReference type="InterPro" id="IPR002053">
    <property type="entry name" value="Glyco_hydro_25"/>
</dbReference>
<dbReference type="AlphaFoldDB" id="A0A4R0USW4"/>